<proteinExistence type="predicted"/>
<dbReference type="EMBL" id="LGTL01000006">
    <property type="protein sequence ID" value="KPA81913.1"/>
    <property type="molecule type" value="Genomic_DNA"/>
</dbReference>
<dbReference type="InterPro" id="IPR029063">
    <property type="entry name" value="SAM-dependent_MTases_sf"/>
</dbReference>
<evidence type="ECO:0000313" key="3">
    <source>
        <dbReference type="Proteomes" id="UP000037923"/>
    </source>
</evidence>
<reference evidence="2 3" key="1">
    <citation type="submission" date="2015-07" db="EMBL/GenBank/DDBJ databases">
        <title>High-quality genome of monoxenous trypanosomatid Leptomonas pyrrhocoris.</title>
        <authorList>
            <person name="Flegontov P."/>
            <person name="Butenko A."/>
            <person name="Firsov S."/>
            <person name="Vlcek C."/>
            <person name="Logacheva M.D."/>
            <person name="Field M."/>
            <person name="Filatov D."/>
            <person name="Flegontova O."/>
            <person name="Gerasimov E."/>
            <person name="Jackson A.P."/>
            <person name="Kelly S."/>
            <person name="Opperdoes F."/>
            <person name="O'Reilly A."/>
            <person name="Votypka J."/>
            <person name="Yurchenko V."/>
            <person name="Lukes J."/>
        </authorList>
    </citation>
    <scope>NUCLEOTIDE SEQUENCE [LARGE SCALE GENOMIC DNA]</scope>
    <source>
        <strain evidence="2">H10</strain>
    </source>
</reference>
<evidence type="ECO:0000256" key="1">
    <source>
        <dbReference type="SAM" id="Phobius"/>
    </source>
</evidence>
<dbReference type="OMA" id="RNDHNWV"/>
<dbReference type="VEuPathDB" id="TriTrypDB:LpyrH10_06_5250"/>
<gene>
    <name evidence="2" type="ORF">ABB37_04155</name>
</gene>
<feature type="transmembrane region" description="Helical" evidence="1">
    <location>
        <begin position="40"/>
        <end position="63"/>
    </location>
</feature>
<keyword evidence="3" id="KW-1185">Reference proteome</keyword>
<name>A0A0M9G477_LEPPY</name>
<dbReference type="Proteomes" id="UP000037923">
    <property type="component" value="Unassembled WGS sequence"/>
</dbReference>
<protein>
    <recommendedName>
        <fullName evidence="4">Methyltransferase type 11 domain-containing protein</fullName>
    </recommendedName>
</protein>
<dbReference type="Gene3D" id="3.40.50.150">
    <property type="entry name" value="Vaccinia Virus protein VP39"/>
    <property type="match status" value="1"/>
</dbReference>
<dbReference type="AlphaFoldDB" id="A0A0M9G477"/>
<dbReference type="OrthoDB" id="269643at2759"/>
<keyword evidence="1" id="KW-0472">Membrane</keyword>
<keyword evidence="1" id="KW-0812">Transmembrane</keyword>
<evidence type="ECO:0008006" key="4">
    <source>
        <dbReference type="Google" id="ProtNLM"/>
    </source>
</evidence>
<organism evidence="2 3">
    <name type="scientific">Leptomonas pyrrhocoris</name>
    <name type="common">Firebug parasite</name>
    <dbReference type="NCBI Taxonomy" id="157538"/>
    <lineage>
        <taxon>Eukaryota</taxon>
        <taxon>Discoba</taxon>
        <taxon>Euglenozoa</taxon>
        <taxon>Kinetoplastea</taxon>
        <taxon>Metakinetoplastina</taxon>
        <taxon>Trypanosomatida</taxon>
        <taxon>Trypanosomatidae</taxon>
        <taxon>Leishmaniinae</taxon>
        <taxon>Leptomonas</taxon>
    </lineage>
</organism>
<evidence type="ECO:0000313" key="2">
    <source>
        <dbReference type="EMBL" id="KPA81913.1"/>
    </source>
</evidence>
<comment type="caution">
    <text evidence="2">The sequence shown here is derived from an EMBL/GenBank/DDBJ whole genome shotgun (WGS) entry which is preliminary data.</text>
</comment>
<sequence>MFQSNNGVRPDLQPTAATSYQPVQIPKDKYERIVQGRNRFFLTTIGGVALFLALSALPQFLIYRCVRRVYRNFCRGKVLDLSPKLYDEKDVAFYEMSKAVRVEFVIEKKVVDDGRYRVDEALSEEEQEDRRRAMTLDFMIRNDHNWVGSTVNFTTVLKSDLHSPGFTKYDCILIRDELLNHAEPKARNLFDSAAEYMKEDGLFLVMDFGKPSYLQLTRLARWFNRVSNSSMTITHDYHAWIRESMLYEVKEERRCLFGFYYALVLQRRPKSAAAPQQK</sequence>
<dbReference type="SUPFAM" id="SSF53335">
    <property type="entry name" value="S-adenosyl-L-methionine-dependent methyltransferases"/>
    <property type="match status" value="1"/>
</dbReference>
<accession>A0A0M9G477</accession>
<keyword evidence="1" id="KW-1133">Transmembrane helix</keyword>
<dbReference type="RefSeq" id="XP_015660352.1">
    <property type="nucleotide sequence ID" value="XM_015801732.1"/>
</dbReference>
<dbReference type="GeneID" id="26904446"/>